<dbReference type="InterPro" id="IPR025293">
    <property type="entry name" value="YfiR/HmsC-like"/>
</dbReference>
<dbReference type="EMBL" id="JBHTKA010000014">
    <property type="protein sequence ID" value="MFD1002912.1"/>
    <property type="molecule type" value="Genomic_DNA"/>
</dbReference>
<dbReference type="Pfam" id="PF13689">
    <property type="entry name" value="DUF4154"/>
    <property type="match status" value="1"/>
</dbReference>
<comment type="caution">
    <text evidence="2">The sequence shown here is derived from an EMBL/GenBank/DDBJ whole genome shotgun (WGS) entry which is preliminary data.</text>
</comment>
<name>A0ABW3KD66_9BACT</name>
<feature type="chain" id="PRO_5046636357" evidence="1">
    <location>
        <begin position="21"/>
        <end position="170"/>
    </location>
</feature>
<evidence type="ECO:0000313" key="2">
    <source>
        <dbReference type="EMBL" id="MFD1002912.1"/>
    </source>
</evidence>
<proteinExistence type="predicted"/>
<accession>A0ABW3KD66</accession>
<protein>
    <submittedName>
        <fullName evidence="2">YfiR family protein</fullName>
    </submittedName>
</protein>
<organism evidence="2 3">
    <name type="scientific">Ohtaekwangia kribbensis</name>
    <dbReference type="NCBI Taxonomy" id="688913"/>
    <lineage>
        <taxon>Bacteria</taxon>
        <taxon>Pseudomonadati</taxon>
        <taxon>Bacteroidota</taxon>
        <taxon>Cytophagia</taxon>
        <taxon>Cytophagales</taxon>
        <taxon>Fulvivirgaceae</taxon>
        <taxon>Ohtaekwangia</taxon>
    </lineage>
</organism>
<sequence length="170" mass="18606">MRKLSTLAVALLLITGSLRAQERPMHEVYSMMVFNFTRYVQWPDQATGGEFVIGVIGSNDVYKTLTEWYGGKPRGSKTYVIKKFNSAAEVGDCHVLYIDKSKSGEFDAVNSKVKGKGTLVITDKNGLGEKGSGINFKTVDSKLKFELNQKAIEASNLKVSGSLSSMAILI</sequence>
<dbReference type="RefSeq" id="WP_377584782.1">
    <property type="nucleotide sequence ID" value="NZ_JBHTKA010000014.1"/>
</dbReference>
<keyword evidence="1" id="KW-0732">Signal</keyword>
<reference evidence="3" key="1">
    <citation type="journal article" date="2019" name="Int. J. Syst. Evol. Microbiol.">
        <title>The Global Catalogue of Microorganisms (GCM) 10K type strain sequencing project: providing services to taxonomists for standard genome sequencing and annotation.</title>
        <authorList>
            <consortium name="The Broad Institute Genomics Platform"/>
            <consortium name="The Broad Institute Genome Sequencing Center for Infectious Disease"/>
            <person name="Wu L."/>
            <person name="Ma J."/>
        </authorList>
    </citation>
    <scope>NUCLEOTIDE SEQUENCE [LARGE SCALE GENOMIC DNA]</scope>
    <source>
        <strain evidence="3">CCUG 58938</strain>
    </source>
</reference>
<dbReference type="Proteomes" id="UP001597112">
    <property type="component" value="Unassembled WGS sequence"/>
</dbReference>
<gene>
    <name evidence="2" type="ORF">ACFQ21_26530</name>
</gene>
<keyword evidence="3" id="KW-1185">Reference proteome</keyword>
<feature type="signal peptide" evidence="1">
    <location>
        <begin position="1"/>
        <end position="20"/>
    </location>
</feature>
<evidence type="ECO:0000313" key="3">
    <source>
        <dbReference type="Proteomes" id="UP001597112"/>
    </source>
</evidence>
<evidence type="ECO:0000256" key="1">
    <source>
        <dbReference type="SAM" id="SignalP"/>
    </source>
</evidence>